<dbReference type="Proteomes" id="UP000579647">
    <property type="component" value="Unassembled WGS sequence"/>
</dbReference>
<protein>
    <submittedName>
        <fullName evidence="2">Uncharacterized protein</fullName>
    </submittedName>
</protein>
<feature type="region of interest" description="Disordered" evidence="1">
    <location>
        <begin position="32"/>
        <end position="58"/>
    </location>
</feature>
<gene>
    <name evidence="2" type="ORF">HNR07_001822</name>
</gene>
<evidence type="ECO:0000256" key="1">
    <source>
        <dbReference type="SAM" id="MobiDB-lite"/>
    </source>
</evidence>
<dbReference type="EMBL" id="JACHDO010000001">
    <property type="protein sequence ID" value="MBB5490685.1"/>
    <property type="molecule type" value="Genomic_DNA"/>
</dbReference>
<name>A0A840WFF5_9ACTN</name>
<evidence type="ECO:0000313" key="2">
    <source>
        <dbReference type="EMBL" id="MBB5490685.1"/>
    </source>
</evidence>
<dbReference type="AlphaFoldDB" id="A0A840WFF5"/>
<organism evidence="2 3">
    <name type="scientific">Nocardiopsis metallicus</name>
    <dbReference type="NCBI Taxonomy" id="179819"/>
    <lineage>
        <taxon>Bacteria</taxon>
        <taxon>Bacillati</taxon>
        <taxon>Actinomycetota</taxon>
        <taxon>Actinomycetes</taxon>
        <taxon>Streptosporangiales</taxon>
        <taxon>Nocardiopsidaceae</taxon>
        <taxon>Nocardiopsis</taxon>
    </lineage>
</organism>
<sequence length="110" mass="11821">MSHTEHWTTTPITMEILCGAVELDKTERGVLPHRLPARARARDTDPQLATAEAQPSGVRLPLRTRARAIEPDTIPTKRVYTGLAPRPTGCTTCSWTGASPLGPPCPAATP</sequence>
<comment type="caution">
    <text evidence="2">The sequence shown here is derived from an EMBL/GenBank/DDBJ whole genome shotgun (WGS) entry which is preliminary data.</text>
</comment>
<keyword evidence="3" id="KW-1185">Reference proteome</keyword>
<accession>A0A840WFF5</accession>
<evidence type="ECO:0000313" key="3">
    <source>
        <dbReference type="Proteomes" id="UP000579647"/>
    </source>
</evidence>
<proteinExistence type="predicted"/>
<dbReference type="Gene3D" id="2.60.120.260">
    <property type="entry name" value="Galactose-binding domain-like"/>
    <property type="match status" value="1"/>
</dbReference>
<reference evidence="2 3" key="1">
    <citation type="submission" date="2020-08" db="EMBL/GenBank/DDBJ databases">
        <title>Sequencing the genomes of 1000 actinobacteria strains.</title>
        <authorList>
            <person name="Klenk H.-P."/>
        </authorList>
    </citation>
    <scope>NUCLEOTIDE SEQUENCE [LARGE SCALE GENOMIC DNA]</scope>
    <source>
        <strain evidence="2 3">DSM 44598</strain>
    </source>
</reference>